<evidence type="ECO:0000256" key="1">
    <source>
        <dbReference type="ARBA" id="ARBA00007039"/>
    </source>
</evidence>
<evidence type="ECO:0000256" key="5">
    <source>
        <dbReference type="PROSITE-ProRule" id="PRU10085"/>
    </source>
</evidence>
<dbReference type="WBParaSite" id="SRDH1_39060.2">
    <property type="protein sequence ID" value="SRDH1_39060.2"/>
    <property type="gene ID" value="SRDH1_39060"/>
</dbReference>
<keyword evidence="4 7" id="KW-0720">Serine protease</keyword>
<dbReference type="SUPFAM" id="SSF52096">
    <property type="entry name" value="ClpP/crotonase"/>
    <property type="match status" value="1"/>
</dbReference>
<dbReference type="InterPro" id="IPR018215">
    <property type="entry name" value="ClpP_Ser_AS"/>
</dbReference>
<dbReference type="CDD" id="cd07017">
    <property type="entry name" value="S14_ClpP_2"/>
    <property type="match status" value="1"/>
</dbReference>
<keyword evidence="3 7" id="KW-0378">Hydrolase</keyword>
<keyword evidence="2 7" id="KW-0645">Protease</keyword>
<dbReference type="HAMAP" id="MF_00444">
    <property type="entry name" value="ClpP"/>
    <property type="match status" value="1"/>
</dbReference>
<feature type="active site" evidence="6">
    <location>
        <position position="175"/>
    </location>
</feature>
<dbReference type="Gene3D" id="3.90.226.10">
    <property type="entry name" value="2-enoyl-CoA Hydratase, Chain A, domain 1"/>
    <property type="match status" value="1"/>
</dbReference>
<dbReference type="PROSITE" id="PS00382">
    <property type="entry name" value="CLP_PROTEASE_HIS"/>
    <property type="match status" value="1"/>
</dbReference>
<dbReference type="GO" id="GO:0051117">
    <property type="term" value="F:ATPase binding"/>
    <property type="evidence" value="ECO:0007669"/>
    <property type="project" value="TreeGrafter"/>
</dbReference>
<dbReference type="GO" id="GO:0009368">
    <property type="term" value="C:endopeptidase Clp complex"/>
    <property type="evidence" value="ECO:0007669"/>
    <property type="project" value="TreeGrafter"/>
</dbReference>
<keyword evidence="9" id="KW-1185">Reference proteome</keyword>
<dbReference type="GO" id="GO:0006515">
    <property type="term" value="P:protein quality control for misfolded or incompletely synthesized proteins"/>
    <property type="evidence" value="ECO:0007669"/>
    <property type="project" value="TreeGrafter"/>
</dbReference>
<evidence type="ECO:0000313" key="9">
    <source>
        <dbReference type="Proteomes" id="UP000050792"/>
    </source>
</evidence>
<evidence type="ECO:0000256" key="7">
    <source>
        <dbReference type="RuleBase" id="RU000549"/>
    </source>
</evidence>
<evidence type="ECO:0000313" key="10">
    <source>
        <dbReference type="WBParaSite" id="SRDH1_39060.2"/>
    </source>
</evidence>
<name>A0AA85F9P2_9TREM</name>
<dbReference type="InterPro" id="IPR033135">
    <property type="entry name" value="ClpP_His_AS"/>
</dbReference>
<dbReference type="AlphaFoldDB" id="A0AA85F9P2"/>
<dbReference type="FunFam" id="3.90.226.10:FF:000001">
    <property type="entry name" value="ATP-dependent Clp protease proteolytic subunit"/>
    <property type="match status" value="1"/>
</dbReference>
<evidence type="ECO:0000256" key="3">
    <source>
        <dbReference type="ARBA" id="ARBA00022801"/>
    </source>
</evidence>
<dbReference type="NCBIfam" id="NF001368">
    <property type="entry name" value="PRK00277.1"/>
    <property type="match status" value="1"/>
</dbReference>
<dbReference type="GO" id="GO:0004176">
    <property type="term" value="F:ATP-dependent peptidase activity"/>
    <property type="evidence" value="ECO:0007669"/>
    <property type="project" value="InterPro"/>
</dbReference>
<evidence type="ECO:0000256" key="2">
    <source>
        <dbReference type="ARBA" id="ARBA00022670"/>
    </source>
</evidence>
<reference evidence="9" key="1">
    <citation type="submission" date="2022-06" db="EMBL/GenBank/DDBJ databases">
        <authorList>
            <person name="Berger JAMES D."/>
            <person name="Berger JAMES D."/>
        </authorList>
    </citation>
    <scope>NUCLEOTIDE SEQUENCE [LARGE SCALE GENOMIC DNA]</scope>
</reference>
<dbReference type="PROSITE" id="PS00381">
    <property type="entry name" value="CLP_PROTEASE_SER"/>
    <property type="match status" value="1"/>
</dbReference>
<evidence type="ECO:0000256" key="4">
    <source>
        <dbReference type="ARBA" id="ARBA00022825"/>
    </source>
</evidence>
<proteinExistence type="inferred from homology"/>
<dbReference type="EC" id="3.4.21.92" evidence="7"/>
<dbReference type="InterPro" id="IPR029045">
    <property type="entry name" value="ClpP/crotonase-like_dom_sf"/>
</dbReference>
<evidence type="ECO:0000256" key="6">
    <source>
        <dbReference type="PROSITE-ProRule" id="PRU10086"/>
    </source>
</evidence>
<dbReference type="Proteomes" id="UP000050792">
    <property type="component" value="Unassembled WGS sequence"/>
</dbReference>
<feature type="active site" evidence="5">
    <location>
        <position position="150"/>
    </location>
</feature>
<dbReference type="PRINTS" id="PR00127">
    <property type="entry name" value="CLPPROTEASEP"/>
</dbReference>
<dbReference type="InterPro" id="IPR023562">
    <property type="entry name" value="ClpP/TepA"/>
</dbReference>
<dbReference type="NCBIfam" id="NF009205">
    <property type="entry name" value="PRK12553.1"/>
    <property type="match status" value="1"/>
</dbReference>
<comment type="similarity">
    <text evidence="1 8">Belongs to the peptidase S14 family.</text>
</comment>
<dbReference type="InterPro" id="IPR001907">
    <property type="entry name" value="ClpP"/>
</dbReference>
<dbReference type="PANTHER" id="PTHR10381:SF11">
    <property type="entry name" value="ATP-DEPENDENT CLP PROTEASE PROTEOLYTIC SUBUNIT, MITOCHONDRIAL"/>
    <property type="match status" value="1"/>
</dbReference>
<dbReference type="PANTHER" id="PTHR10381">
    <property type="entry name" value="ATP-DEPENDENT CLP PROTEASE PROTEOLYTIC SUBUNIT"/>
    <property type="match status" value="1"/>
</dbReference>
<dbReference type="GO" id="GO:0004252">
    <property type="term" value="F:serine-type endopeptidase activity"/>
    <property type="evidence" value="ECO:0007669"/>
    <property type="project" value="UniProtKB-EC"/>
</dbReference>
<sequence length="260" mass="29024">MALRFIRCSPFPSSLACYALFQCRFRNKLSLKCFHTGSQNYIPLIPMVLDKSTNVERYYDIYSRLLKDRIICLMGAVTDEMAGSVIAQLLFLQSEDKRTPIHLYINSPGKTGFVATLSLGGSVTAGLAIYDTMQFIRPPVATFCIGQASSMGSLLLAAGSHGCRFALPHSSIMVHQPSGSAHGQASDIKIRAEELIRTRSVINTIYERHTKQSQEVIEKWMDRDYFMTAEEAVSYGIVDRVLHKTPAEKVDEHVDSKSPH</sequence>
<accession>A0AA85F9P2</accession>
<evidence type="ECO:0000256" key="8">
    <source>
        <dbReference type="RuleBase" id="RU003567"/>
    </source>
</evidence>
<dbReference type="Pfam" id="PF00574">
    <property type="entry name" value="CLP_protease"/>
    <property type="match status" value="1"/>
</dbReference>
<organism evidence="9 10">
    <name type="scientific">Schistosoma rodhaini</name>
    <dbReference type="NCBI Taxonomy" id="6188"/>
    <lineage>
        <taxon>Eukaryota</taxon>
        <taxon>Metazoa</taxon>
        <taxon>Spiralia</taxon>
        <taxon>Lophotrochozoa</taxon>
        <taxon>Platyhelminthes</taxon>
        <taxon>Trematoda</taxon>
        <taxon>Digenea</taxon>
        <taxon>Strigeidida</taxon>
        <taxon>Schistosomatoidea</taxon>
        <taxon>Schistosomatidae</taxon>
        <taxon>Schistosoma</taxon>
    </lineage>
</organism>
<reference evidence="10" key="2">
    <citation type="submission" date="2023-11" db="UniProtKB">
        <authorList>
            <consortium name="WormBaseParasite"/>
        </authorList>
    </citation>
    <scope>IDENTIFICATION</scope>
</reference>
<protein>
    <recommendedName>
        <fullName evidence="8">ATP-dependent Clp protease proteolytic subunit</fullName>
        <ecNumber evidence="7">3.4.21.92</ecNumber>
    </recommendedName>
</protein>